<proteinExistence type="predicted"/>
<reference evidence="2 3" key="1">
    <citation type="submission" date="2020-05" db="EMBL/GenBank/DDBJ databases">
        <title>Complete genome sequencing of Campylobacter and Arcobacter type strains.</title>
        <authorList>
            <person name="Miller W.G."/>
            <person name="Yee E."/>
        </authorList>
    </citation>
    <scope>NUCLEOTIDE SEQUENCE [LARGE SCALE GENOMIC DNA]</scope>
    <source>
        <strain evidence="2 3">LMG 25694</strain>
    </source>
</reference>
<feature type="transmembrane region" description="Helical" evidence="1">
    <location>
        <begin position="12"/>
        <end position="29"/>
    </location>
</feature>
<dbReference type="AlphaFoldDB" id="A0AAE7BGT1"/>
<keyword evidence="1" id="KW-0812">Transmembrane</keyword>
<dbReference type="RefSeq" id="WP_129011506.1">
    <property type="nucleotide sequence ID" value="NZ_CP053835.1"/>
</dbReference>
<evidence type="ECO:0000313" key="2">
    <source>
        <dbReference type="EMBL" id="QKF77447.1"/>
    </source>
</evidence>
<evidence type="ECO:0000313" key="3">
    <source>
        <dbReference type="Proteomes" id="UP000503313"/>
    </source>
</evidence>
<dbReference type="KEGG" id="adz:ADFLV_1418"/>
<dbReference type="EMBL" id="CP053835">
    <property type="protein sequence ID" value="QKF77447.1"/>
    <property type="molecule type" value="Genomic_DNA"/>
</dbReference>
<dbReference type="Proteomes" id="UP000503313">
    <property type="component" value="Chromosome"/>
</dbReference>
<keyword evidence="1" id="KW-1133">Transmembrane helix</keyword>
<evidence type="ECO:0000256" key="1">
    <source>
        <dbReference type="SAM" id="Phobius"/>
    </source>
</evidence>
<gene>
    <name evidence="2" type="ORF">ADFLV_1418</name>
</gene>
<keyword evidence="3" id="KW-1185">Reference proteome</keyword>
<feature type="transmembrane region" description="Helical" evidence="1">
    <location>
        <begin position="41"/>
        <end position="62"/>
    </location>
</feature>
<keyword evidence="1" id="KW-0472">Membrane</keyword>
<sequence length="144" mass="17626">MNIITNFWKAYFWFVIISFITIVGFVVLHEEKVFFGNIFSRMYDVFFLIIALISMLSIRGYVYKKRYFSKYVWIFLFFIIMVDSLGYIFLEFNYFFTQNSNYLLFSILLLPWYYALYKYTFCMNDLFEDEFDYEDESLTSLISG</sequence>
<protein>
    <submittedName>
        <fullName evidence="2">Membrane protein</fullName>
    </submittedName>
</protein>
<name>A0AAE7BGT1_9BACT</name>
<accession>A0AAE7BGT1</accession>
<feature type="transmembrane region" description="Helical" evidence="1">
    <location>
        <begin position="102"/>
        <end position="121"/>
    </location>
</feature>
<feature type="transmembrane region" description="Helical" evidence="1">
    <location>
        <begin position="71"/>
        <end position="90"/>
    </location>
</feature>
<organism evidence="2 3">
    <name type="scientific">Arcobacter defluvii</name>
    <dbReference type="NCBI Taxonomy" id="873191"/>
    <lineage>
        <taxon>Bacteria</taxon>
        <taxon>Pseudomonadati</taxon>
        <taxon>Campylobacterota</taxon>
        <taxon>Epsilonproteobacteria</taxon>
        <taxon>Campylobacterales</taxon>
        <taxon>Arcobacteraceae</taxon>
        <taxon>Arcobacter</taxon>
    </lineage>
</organism>